<feature type="compositionally biased region" description="Polar residues" evidence="14">
    <location>
        <begin position="565"/>
        <end position="576"/>
    </location>
</feature>
<dbReference type="GO" id="GO:0005886">
    <property type="term" value="C:plasma membrane"/>
    <property type="evidence" value="ECO:0007669"/>
    <property type="project" value="TreeGrafter"/>
</dbReference>
<evidence type="ECO:0000256" key="8">
    <source>
        <dbReference type="ARBA" id="ARBA00023053"/>
    </source>
</evidence>
<evidence type="ECO:0000256" key="6">
    <source>
        <dbReference type="ARBA" id="ARBA00022979"/>
    </source>
</evidence>
<feature type="region of interest" description="Disordered" evidence="14">
    <location>
        <begin position="537"/>
        <end position="576"/>
    </location>
</feature>
<dbReference type="EMBL" id="QKKF02008541">
    <property type="protein sequence ID" value="RZF45648.1"/>
    <property type="molecule type" value="Genomic_DNA"/>
</dbReference>
<sequence length="582" mass="64112">MAVFVTGLVGIVVFYVLVLAVGIWAGTKQKNSGEEEVLLAGRSLGFTVGVLTLIATWVGGGYINGTAEAFFRDGLLWCQVPIGYSLSLIFGSFLFVKPMREANYVTMLDPFQQKYGQRVGGLLFFPALFGDVFWIASILASLGSSLRVILDINSTISIIISTVFAAAYTVVGGLYSVTYTDVLQIFCIIIGLILCTPFAYYQEPFTEGSSGREHWLGQVQQNDIGIWIDGLLLLIFGGIPWQGYFQRVLSIKSTYIAQTMGIAAMFGCIAMAIPAAAVGLIAKSVDWTNVPDFNRNISVNDASIIMPLVFKYMTPQWVSFFGLGAVSAAVMSSADSSILASSAMFSRNIYKLTFRPKASEEEVLCVLRIAIAVIALMAALIALNVDSIYYLSYLCSDLVYVVLFPQLLLVVHWSSGVTTYGCLAAYIVGLSLRILGGEVGVGIPAIIHYPWFDEEKQIQRFPFRTLAMLSSMFAHIFVSCLSRWLFQAGILYADRWDILYDFPECHFQRIDHSREPRAKEATSKCRSNKAVRDAMVGKRMSQTSDGSLINHDDEQSVSVKRDRSSITYQTSTTSDEPSICIL</sequence>
<feature type="transmembrane region" description="Helical" evidence="15">
    <location>
        <begin position="262"/>
        <end position="282"/>
    </location>
</feature>
<evidence type="ECO:0000256" key="1">
    <source>
        <dbReference type="ARBA" id="ARBA00004141"/>
    </source>
</evidence>
<evidence type="ECO:0000256" key="9">
    <source>
        <dbReference type="ARBA" id="ARBA00023065"/>
    </source>
</evidence>
<name>A0A482XK05_LAOST</name>
<feature type="transmembrane region" description="Helical" evidence="15">
    <location>
        <begin position="122"/>
        <end position="143"/>
    </location>
</feature>
<keyword evidence="6" id="KW-0530">Neurotransmitter biosynthesis</keyword>
<keyword evidence="8" id="KW-0915">Sodium</keyword>
<reference evidence="16 17" key="1">
    <citation type="journal article" date="2017" name="Gigascience">
        <title>Genome sequence of the small brown planthopper, Laodelphax striatellus.</title>
        <authorList>
            <person name="Zhu J."/>
            <person name="Jiang F."/>
            <person name="Wang X."/>
            <person name="Yang P."/>
            <person name="Bao Y."/>
            <person name="Zhao W."/>
            <person name="Wang W."/>
            <person name="Lu H."/>
            <person name="Wang Q."/>
            <person name="Cui N."/>
            <person name="Li J."/>
            <person name="Chen X."/>
            <person name="Luo L."/>
            <person name="Yu J."/>
            <person name="Kang L."/>
            <person name="Cui F."/>
        </authorList>
    </citation>
    <scope>NUCLEOTIDE SEQUENCE [LARGE SCALE GENOMIC DNA]</scope>
    <source>
        <strain evidence="16">Lst14</strain>
    </source>
</reference>
<feature type="transmembrane region" description="Helical" evidence="15">
    <location>
        <begin position="6"/>
        <end position="25"/>
    </location>
</feature>
<comment type="caution">
    <text evidence="16">The sequence shown here is derived from an EMBL/GenBank/DDBJ whole genome shotgun (WGS) entry which is preliminary data.</text>
</comment>
<dbReference type="STRING" id="195883.A0A482XK05"/>
<evidence type="ECO:0000256" key="13">
    <source>
        <dbReference type="RuleBase" id="RU362091"/>
    </source>
</evidence>
<feature type="transmembrane region" description="Helical" evidence="15">
    <location>
        <begin position="182"/>
        <end position="201"/>
    </location>
</feature>
<evidence type="ECO:0000256" key="12">
    <source>
        <dbReference type="ARBA" id="ARBA00023201"/>
    </source>
</evidence>
<feature type="transmembrane region" description="Helical" evidence="15">
    <location>
        <begin position="388"/>
        <end position="411"/>
    </location>
</feature>
<feature type="transmembrane region" description="Helical" evidence="15">
    <location>
        <begin position="37"/>
        <end position="62"/>
    </location>
</feature>
<dbReference type="PANTHER" id="PTHR45897:SF4">
    <property type="entry name" value="HIGH-AFFINITY CHOLINE TRANSPORTER 1"/>
    <property type="match status" value="1"/>
</dbReference>
<keyword evidence="10 15" id="KW-0472">Membrane</keyword>
<feature type="transmembrane region" description="Helical" evidence="15">
    <location>
        <begin position="423"/>
        <end position="447"/>
    </location>
</feature>
<dbReference type="InterPro" id="IPR052244">
    <property type="entry name" value="Choline_transporter"/>
</dbReference>
<feature type="transmembrane region" description="Helical" evidence="15">
    <location>
        <begin position="155"/>
        <end position="175"/>
    </location>
</feature>
<keyword evidence="17" id="KW-1185">Reference proteome</keyword>
<gene>
    <name evidence="16" type="ORF">LSTR_LSTR010599</name>
</gene>
<dbReference type="InterPro" id="IPR038377">
    <property type="entry name" value="Na/Glc_symporter_sf"/>
</dbReference>
<keyword evidence="9" id="KW-0406">Ion transport</keyword>
<keyword evidence="7 15" id="KW-1133">Transmembrane helix</keyword>
<dbReference type="Pfam" id="PF00474">
    <property type="entry name" value="SSF"/>
    <property type="match status" value="1"/>
</dbReference>
<evidence type="ECO:0000256" key="3">
    <source>
        <dbReference type="ARBA" id="ARBA00022448"/>
    </source>
</evidence>
<evidence type="ECO:0000256" key="2">
    <source>
        <dbReference type="ARBA" id="ARBA00006434"/>
    </source>
</evidence>
<keyword evidence="5" id="KW-0769">Symport</keyword>
<feature type="transmembrane region" description="Helical" evidence="15">
    <location>
        <begin position="467"/>
        <end position="486"/>
    </location>
</feature>
<comment type="similarity">
    <text evidence="2 13">Belongs to the sodium:solute symporter (SSF) (TC 2.A.21) family.</text>
</comment>
<feature type="transmembrane region" description="Helical" evidence="15">
    <location>
        <begin position="74"/>
        <end position="96"/>
    </location>
</feature>
<dbReference type="GO" id="GO:0005307">
    <property type="term" value="F:choline:sodium symporter activity"/>
    <property type="evidence" value="ECO:0007669"/>
    <property type="project" value="TreeGrafter"/>
</dbReference>
<proteinExistence type="inferred from homology"/>
<dbReference type="InterPro" id="IPR001734">
    <property type="entry name" value="Na/solute_symporter"/>
</dbReference>
<dbReference type="PANTHER" id="PTHR45897">
    <property type="entry name" value="HIGH-AFFINITY CHOLINE TRANSPORTER 1"/>
    <property type="match status" value="1"/>
</dbReference>
<feature type="transmembrane region" description="Helical" evidence="15">
    <location>
        <begin position="363"/>
        <end position="382"/>
    </location>
</feature>
<dbReference type="Gene3D" id="1.20.1730.10">
    <property type="entry name" value="Sodium/glucose cotransporter"/>
    <property type="match status" value="1"/>
</dbReference>
<keyword evidence="12" id="KW-0739">Sodium transport</keyword>
<dbReference type="PROSITE" id="PS50283">
    <property type="entry name" value="NA_SOLUT_SYMP_3"/>
    <property type="match status" value="1"/>
</dbReference>
<feature type="transmembrane region" description="Helical" evidence="15">
    <location>
        <begin position="224"/>
        <end position="241"/>
    </location>
</feature>
<protein>
    <submittedName>
        <fullName evidence="16">Uncharacterized protein</fullName>
    </submittedName>
</protein>
<feature type="compositionally biased region" description="Basic and acidic residues" evidence="14">
    <location>
        <begin position="550"/>
        <end position="564"/>
    </location>
</feature>
<evidence type="ECO:0000256" key="11">
    <source>
        <dbReference type="ARBA" id="ARBA00023180"/>
    </source>
</evidence>
<dbReference type="GO" id="GO:0008292">
    <property type="term" value="P:acetylcholine biosynthetic process"/>
    <property type="evidence" value="ECO:0007669"/>
    <property type="project" value="TreeGrafter"/>
</dbReference>
<feature type="transmembrane region" description="Helical" evidence="15">
    <location>
        <begin position="317"/>
        <end position="342"/>
    </location>
</feature>
<evidence type="ECO:0000256" key="15">
    <source>
        <dbReference type="SAM" id="Phobius"/>
    </source>
</evidence>
<keyword evidence="4 15" id="KW-0812">Transmembrane</keyword>
<evidence type="ECO:0000313" key="17">
    <source>
        <dbReference type="Proteomes" id="UP000291343"/>
    </source>
</evidence>
<evidence type="ECO:0000256" key="7">
    <source>
        <dbReference type="ARBA" id="ARBA00022989"/>
    </source>
</evidence>
<evidence type="ECO:0000256" key="4">
    <source>
        <dbReference type="ARBA" id="ARBA00022692"/>
    </source>
</evidence>
<evidence type="ECO:0000256" key="5">
    <source>
        <dbReference type="ARBA" id="ARBA00022847"/>
    </source>
</evidence>
<organism evidence="16 17">
    <name type="scientific">Laodelphax striatellus</name>
    <name type="common">Small brown planthopper</name>
    <name type="synonym">Delphax striatella</name>
    <dbReference type="NCBI Taxonomy" id="195883"/>
    <lineage>
        <taxon>Eukaryota</taxon>
        <taxon>Metazoa</taxon>
        <taxon>Ecdysozoa</taxon>
        <taxon>Arthropoda</taxon>
        <taxon>Hexapoda</taxon>
        <taxon>Insecta</taxon>
        <taxon>Pterygota</taxon>
        <taxon>Neoptera</taxon>
        <taxon>Paraneoptera</taxon>
        <taxon>Hemiptera</taxon>
        <taxon>Auchenorrhyncha</taxon>
        <taxon>Fulgoroidea</taxon>
        <taxon>Delphacidae</taxon>
        <taxon>Criomorphinae</taxon>
        <taxon>Laodelphax</taxon>
    </lineage>
</organism>
<evidence type="ECO:0000256" key="14">
    <source>
        <dbReference type="SAM" id="MobiDB-lite"/>
    </source>
</evidence>
<dbReference type="AlphaFoldDB" id="A0A482XK05"/>
<dbReference type="SMR" id="A0A482XK05"/>
<keyword evidence="3" id="KW-0813">Transport</keyword>
<dbReference type="CDD" id="cd11474">
    <property type="entry name" value="SLC5sbd_CHT"/>
    <property type="match status" value="1"/>
</dbReference>
<dbReference type="OrthoDB" id="546820at2759"/>
<dbReference type="Proteomes" id="UP000291343">
    <property type="component" value="Unassembled WGS sequence"/>
</dbReference>
<comment type="subcellular location">
    <subcellularLocation>
        <location evidence="1">Membrane</location>
        <topology evidence="1">Multi-pass membrane protein</topology>
    </subcellularLocation>
</comment>
<accession>A0A482XK05</accession>
<dbReference type="InParanoid" id="A0A482XK05"/>
<keyword evidence="11" id="KW-0325">Glycoprotein</keyword>
<evidence type="ECO:0000256" key="10">
    <source>
        <dbReference type="ARBA" id="ARBA00023136"/>
    </source>
</evidence>
<evidence type="ECO:0000313" key="16">
    <source>
        <dbReference type="EMBL" id="RZF45648.1"/>
    </source>
</evidence>